<dbReference type="Proteomes" id="UP000654075">
    <property type="component" value="Unassembled WGS sequence"/>
</dbReference>
<feature type="non-terminal residue" evidence="1">
    <location>
        <position position="1"/>
    </location>
</feature>
<dbReference type="OrthoDB" id="329835at2759"/>
<protein>
    <submittedName>
        <fullName evidence="1">Uncharacterized protein</fullName>
    </submittedName>
</protein>
<dbReference type="AlphaFoldDB" id="A0A813HU53"/>
<reference evidence="1" key="1">
    <citation type="submission" date="2021-02" db="EMBL/GenBank/DDBJ databases">
        <authorList>
            <person name="Dougan E. K."/>
            <person name="Rhodes N."/>
            <person name="Thang M."/>
            <person name="Chan C."/>
        </authorList>
    </citation>
    <scope>NUCLEOTIDE SEQUENCE</scope>
</reference>
<dbReference type="EMBL" id="CAJNNV010033037">
    <property type="protein sequence ID" value="CAE8641858.1"/>
    <property type="molecule type" value="Genomic_DNA"/>
</dbReference>
<proteinExistence type="predicted"/>
<comment type="caution">
    <text evidence="1">The sequence shown here is derived from an EMBL/GenBank/DDBJ whole genome shotgun (WGS) entry which is preliminary data.</text>
</comment>
<evidence type="ECO:0000313" key="2">
    <source>
        <dbReference type="Proteomes" id="UP000654075"/>
    </source>
</evidence>
<dbReference type="Gene3D" id="3.40.50.720">
    <property type="entry name" value="NAD(P)-binding Rossmann-like Domain"/>
    <property type="match status" value="2"/>
</dbReference>
<gene>
    <name evidence="1" type="ORF">PGLA1383_LOCUS56438</name>
</gene>
<accession>A0A813HU53</accession>
<evidence type="ECO:0000313" key="1">
    <source>
        <dbReference type="EMBL" id="CAE8641858.1"/>
    </source>
</evidence>
<keyword evidence="2" id="KW-1185">Reference proteome</keyword>
<sequence length="549" mass="59578">VPIQFCDTEYFVQEGDSNLYARLASELFRVNTFGHVDVRILNSGRYVQRRINSTPYEAAAKAFPMPPEGVIAISGGNGALGFVMGNWLLDKAAEQGVTGFSIQFLSRSMKISDQNLQQWQTIQSKAAKLDIPVEQALTTSCAEWMEAFALDVMDTGTVFESKHYAALYLHDGLERKDLNLSNAFLDALTRHRNAKGRICMAVQWGAWGDVGMASTMSDANPAGTRRLGEGALNWPALLQCFQAKMGKKGTSAKSAPAVLVEDVSAPDEQQEAFFKKWTEIQKNAGYCGLCCGVLRHFKSHCSRRPVCKLHPGNRPLNENEMASMKQEVELEHANPQAAKELKVAAAKKRHAEAWRPPGPESTISGQEYQLMLSLQMLRLGSRGQPKIVHVIAWAAYINPAVAKNEREWGEAFAVSDAAGELRPAAGLVGLGQEELVGCTLRSSKGGDQEKRCALPIAVRCRRACSATVSIKLQVHDENGEDIVQAPLLASVSLCFQPALHAHFEDRALSSGIARPLAGFSLKSAVRVAVETSAVYALPSSAGSSSSSTS</sequence>
<feature type="non-terminal residue" evidence="1">
    <location>
        <position position="549"/>
    </location>
</feature>
<organism evidence="1 2">
    <name type="scientific">Polarella glacialis</name>
    <name type="common">Dinoflagellate</name>
    <dbReference type="NCBI Taxonomy" id="89957"/>
    <lineage>
        <taxon>Eukaryota</taxon>
        <taxon>Sar</taxon>
        <taxon>Alveolata</taxon>
        <taxon>Dinophyceae</taxon>
        <taxon>Suessiales</taxon>
        <taxon>Suessiaceae</taxon>
        <taxon>Polarella</taxon>
    </lineage>
</organism>
<name>A0A813HU53_POLGL</name>